<dbReference type="HOGENOM" id="CLU_3027833_0_0_5"/>
<feature type="region of interest" description="Disordered" evidence="1">
    <location>
        <begin position="26"/>
        <end position="55"/>
    </location>
</feature>
<gene>
    <name evidence="2" type="ORF">OINT_1001285</name>
</gene>
<evidence type="ECO:0000313" key="2">
    <source>
        <dbReference type="EMBL" id="EEQ95885.1"/>
    </source>
</evidence>
<dbReference type="EMBL" id="ACQA01000001">
    <property type="protein sequence ID" value="EEQ95885.1"/>
    <property type="molecule type" value="Genomic_DNA"/>
</dbReference>
<organism evidence="2 3">
    <name type="scientific">Brucella intermedia LMG 3301</name>
    <dbReference type="NCBI Taxonomy" id="641118"/>
    <lineage>
        <taxon>Bacteria</taxon>
        <taxon>Pseudomonadati</taxon>
        <taxon>Pseudomonadota</taxon>
        <taxon>Alphaproteobacteria</taxon>
        <taxon>Hyphomicrobiales</taxon>
        <taxon>Brucellaceae</taxon>
        <taxon>Brucella/Ochrobactrum group</taxon>
        <taxon>Brucella</taxon>
    </lineage>
</organism>
<proteinExistence type="predicted"/>
<dbReference type="Proteomes" id="UP000004386">
    <property type="component" value="Unassembled WGS sequence"/>
</dbReference>
<name>C4WK54_9HYPH</name>
<accession>C4WK54</accession>
<protein>
    <submittedName>
        <fullName evidence="2">Uncharacterized protein</fullName>
    </submittedName>
</protein>
<feature type="compositionally biased region" description="Basic and acidic residues" evidence="1">
    <location>
        <begin position="44"/>
        <end position="55"/>
    </location>
</feature>
<evidence type="ECO:0000313" key="3">
    <source>
        <dbReference type="Proteomes" id="UP000004386"/>
    </source>
</evidence>
<reference evidence="2 3" key="1">
    <citation type="submission" date="2009-05" db="EMBL/GenBank/DDBJ databases">
        <authorList>
            <person name="Setubal J.C."/>
            <person name="Boyle S."/>
            <person name="Crasta O.R."/>
            <person name="Gillespie J.J."/>
            <person name="Kenyon R.W."/>
            <person name="Lu J."/>
            <person name="Mane S."/>
            <person name="Nagrani S."/>
            <person name="Shallom J.M."/>
            <person name="Shallom S."/>
            <person name="Shukla M."/>
            <person name="Snyder E.E."/>
            <person name="Sobral B.W."/>
            <person name="Wattam A.R."/>
            <person name="Will R."/>
            <person name="Williams K."/>
            <person name="Yoo H."/>
            <person name="Munk C."/>
            <person name="Tapia R."/>
            <person name="Green L."/>
            <person name="Rogers Y."/>
            <person name="Detter J.C."/>
            <person name="Bruce D."/>
            <person name="Brettin T.S."/>
            <person name="Tsolis R."/>
        </authorList>
    </citation>
    <scope>NUCLEOTIDE SEQUENCE [LARGE SCALE GENOMIC DNA]</scope>
    <source>
        <strain evidence="2 3">LMG 3301</strain>
    </source>
</reference>
<comment type="caution">
    <text evidence="2">The sequence shown here is derived from an EMBL/GenBank/DDBJ whole genome shotgun (WGS) entry which is preliminary data.</text>
</comment>
<sequence>MQTTCIFRRDQLTARLFHTRDWAFVGRNPAKTSGGEKSPQPVEVKPEKENKDGIA</sequence>
<dbReference type="AlphaFoldDB" id="C4WK54"/>
<evidence type="ECO:0000256" key="1">
    <source>
        <dbReference type="SAM" id="MobiDB-lite"/>
    </source>
</evidence>